<evidence type="ECO:0000313" key="7">
    <source>
        <dbReference type="Proteomes" id="UP000199026"/>
    </source>
</evidence>
<dbReference type="InterPro" id="IPR036390">
    <property type="entry name" value="WH_DNA-bd_sf"/>
</dbReference>
<dbReference type="OrthoDB" id="9814165at2"/>
<evidence type="ECO:0000256" key="1">
    <source>
        <dbReference type="ARBA" id="ARBA00009437"/>
    </source>
</evidence>
<keyword evidence="3" id="KW-0238">DNA-binding</keyword>
<dbReference type="Pfam" id="PF03466">
    <property type="entry name" value="LysR_substrate"/>
    <property type="match status" value="1"/>
</dbReference>
<organism evidence="6 7">
    <name type="scientific">Lentibacter algarum</name>
    <dbReference type="NCBI Taxonomy" id="576131"/>
    <lineage>
        <taxon>Bacteria</taxon>
        <taxon>Pseudomonadati</taxon>
        <taxon>Pseudomonadota</taxon>
        <taxon>Alphaproteobacteria</taxon>
        <taxon>Rhodobacterales</taxon>
        <taxon>Roseobacteraceae</taxon>
        <taxon>Lentibacter</taxon>
    </lineage>
</organism>
<evidence type="ECO:0000259" key="5">
    <source>
        <dbReference type="PROSITE" id="PS50931"/>
    </source>
</evidence>
<sequence length="305" mass="32264">MDRRIKLRHIEAFAEIARHKSLKGAGEALGLTQPAISKILKELEDILGASLMSRGRGGVELSAEGAVFLKGAEASLSALRQGFDGVTRLKAGGSGALSVGAMPSVAARVLPLASLKFREKEPETVLKVEDGPHGFLMERLRAGALDLVVGRMGPPATMTGISFTQLYSEQVAFVVRTGHPLCGERRLAALRDQLVIYPTERAAIRPLVDRLFIAEGVAELPYRIESVSGDYGRGLTRASEAVWIISQSVVAGDIASGLLEQLPIETGITAGPVGVMTRAEEDVSPSAQLFRAGLSEAVSELGLSA</sequence>
<feature type="domain" description="HTH lysR-type" evidence="5">
    <location>
        <begin position="5"/>
        <end position="62"/>
    </location>
</feature>
<dbReference type="PANTHER" id="PTHR30419">
    <property type="entry name" value="HTH-TYPE TRANSCRIPTIONAL REGULATOR YBHD"/>
    <property type="match status" value="1"/>
</dbReference>
<dbReference type="GO" id="GO:0019619">
    <property type="term" value="P:3,4-dihydroxybenzoate catabolic process"/>
    <property type="evidence" value="ECO:0007669"/>
    <property type="project" value="InterPro"/>
</dbReference>
<dbReference type="SUPFAM" id="SSF46785">
    <property type="entry name" value="Winged helix' DNA-binding domain"/>
    <property type="match status" value="1"/>
</dbReference>
<dbReference type="GeneID" id="78125232"/>
<keyword evidence="2" id="KW-0805">Transcription regulation</keyword>
<dbReference type="GO" id="GO:0045893">
    <property type="term" value="P:positive regulation of DNA-templated transcription"/>
    <property type="evidence" value="ECO:0007669"/>
    <property type="project" value="InterPro"/>
</dbReference>
<evidence type="ECO:0000256" key="3">
    <source>
        <dbReference type="ARBA" id="ARBA00023125"/>
    </source>
</evidence>
<dbReference type="Proteomes" id="UP000199026">
    <property type="component" value="Unassembled WGS sequence"/>
</dbReference>
<keyword evidence="4" id="KW-0804">Transcription</keyword>
<dbReference type="NCBIfam" id="TIGR02424">
    <property type="entry name" value="TF_pcaQ"/>
    <property type="match status" value="1"/>
</dbReference>
<keyword evidence="7" id="KW-1185">Reference proteome</keyword>
<dbReference type="SUPFAM" id="SSF53850">
    <property type="entry name" value="Periplasmic binding protein-like II"/>
    <property type="match status" value="1"/>
</dbReference>
<dbReference type="InterPro" id="IPR050950">
    <property type="entry name" value="HTH-type_LysR_regulators"/>
</dbReference>
<dbReference type="InterPro" id="IPR000847">
    <property type="entry name" value="LysR_HTH_N"/>
</dbReference>
<dbReference type="InterPro" id="IPR005119">
    <property type="entry name" value="LysR_subst-bd"/>
</dbReference>
<dbReference type="Gene3D" id="3.40.190.10">
    <property type="entry name" value="Periplasmic binding protein-like II"/>
    <property type="match status" value="2"/>
</dbReference>
<dbReference type="Gene3D" id="1.10.10.10">
    <property type="entry name" value="Winged helix-like DNA-binding domain superfamily/Winged helix DNA-binding domain"/>
    <property type="match status" value="1"/>
</dbReference>
<dbReference type="PANTHER" id="PTHR30419:SF8">
    <property type="entry name" value="NITROGEN ASSIMILATION TRANSCRIPTIONAL ACTIVATOR-RELATED"/>
    <property type="match status" value="1"/>
</dbReference>
<accession>A0A1H3LZF7</accession>
<name>A0A1H3LZF7_9RHOB</name>
<dbReference type="EMBL" id="FNPR01000003">
    <property type="protein sequence ID" value="SDY69800.1"/>
    <property type="molecule type" value="Genomic_DNA"/>
</dbReference>
<dbReference type="STRING" id="576131.SAMN05444486_103282"/>
<dbReference type="RefSeq" id="WP_089892410.1">
    <property type="nucleotide sequence ID" value="NZ_CALJFH010000027.1"/>
</dbReference>
<dbReference type="PRINTS" id="PR00039">
    <property type="entry name" value="HTHLYSR"/>
</dbReference>
<dbReference type="GO" id="GO:0003700">
    <property type="term" value="F:DNA-binding transcription factor activity"/>
    <property type="evidence" value="ECO:0007669"/>
    <property type="project" value="InterPro"/>
</dbReference>
<dbReference type="GO" id="GO:0003677">
    <property type="term" value="F:DNA binding"/>
    <property type="evidence" value="ECO:0007669"/>
    <property type="project" value="UniProtKB-KW"/>
</dbReference>
<dbReference type="Pfam" id="PF00126">
    <property type="entry name" value="HTH_1"/>
    <property type="match status" value="1"/>
</dbReference>
<protein>
    <submittedName>
        <fullName evidence="6">LysR family transcriptional regulator, pca operon transcriptional activator</fullName>
    </submittedName>
</protein>
<dbReference type="GO" id="GO:0005829">
    <property type="term" value="C:cytosol"/>
    <property type="evidence" value="ECO:0007669"/>
    <property type="project" value="TreeGrafter"/>
</dbReference>
<evidence type="ECO:0000256" key="4">
    <source>
        <dbReference type="ARBA" id="ARBA00023163"/>
    </source>
</evidence>
<gene>
    <name evidence="6" type="ORF">SAMN05444486_103282</name>
</gene>
<dbReference type="InterPro" id="IPR036388">
    <property type="entry name" value="WH-like_DNA-bd_sf"/>
</dbReference>
<evidence type="ECO:0000256" key="2">
    <source>
        <dbReference type="ARBA" id="ARBA00023015"/>
    </source>
</evidence>
<evidence type="ECO:0000313" key="6">
    <source>
        <dbReference type="EMBL" id="SDY69800.1"/>
    </source>
</evidence>
<dbReference type="InterPro" id="IPR012787">
    <property type="entry name" value="TF_PcaQ"/>
</dbReference>
<comment type="similarity">
    <text evidence="1">Belongs to the LysR transcriptional regulatory family.</text>
</comment>
<reference evidence="6 7" key="1">
    <citation type="submission" date="2016-10" db="EMBL/GenBank/DDBJ databases">
        <authorList>
            <person name="de Groot N.N."/>
        </authorList>
    </citation>
    <scope>NUCLEOTIDE SEQUENCE [LARGE SCALE GENOMIC DNA]</scope>
    <source>
        <strain evidence="6 7">DSM 24677</strain>
    </source>
</reference>
<dbReference type="AlphaFoldDB" id="A0A1H3LZF7"/>
<proteinExistence type="inferred from homology"/>
<dbReference type="PROSITE" id="PS50931">
    <property type="entry name" value="HTH_LYSR"/>
    <property type="match status" value="1"/>
</dbReference>